<dbReference type="Gene3D" id="1.10.3720.10">
    <property type="entry name" value="MetI-like"/>
    <property type="match status" value="1"/>
</dbReference>
<evidence type="ECO:0000256" key="4">
    <source>
        <dbReference type="ARBA" id="ARBA00022692"/>
    </source>
</evidence>
<dbReference type="RefSeq" id="WP_246567615.1">
    <property type="nucleotide sequence ID" value="NZ_AP023359.1"/>
</dbReference>
<sequence>MSGGRRAGARTVLARGVAGAGRTLGLPVVLLAVWWVASADSTNIFLPPLRAIVEAFGQVWLSDTFVRDVVPSLWRLGVGYAAALVVGVGVGYVVGRWSVVRALTGPILAYFRVLPAPVMIPVLLVAVGIGDATKLIVIAMGALWPILLNTADGVRAVDDVQLETAAAYRLPAWTRHRLILRAATPQIFAGARQALGISIIVMVVSEMLMSTDGLGFTVIRFQRTFAIPQMWSGVLLLGALGFVLAKLFELVERRALRWHRGATGREESR</sequence>
<evidence type="ECO:0000256" key="5">
    <source>
        <dbReference type="ARBA" id="ARBA00022989"/>
    </source>
</evidence>
<name>A0A810N7H4_9ACTN</name>
<dbReference type="GO" id="GO:0055085">
    <property type="term" value="P:transmembrane transport"/>
    <property type="evidence" value="ECO:0007669"/>
    <property type="project" value="InterPro"/>
</dbReference>
<proteinExistence type="predicted"/>
<dbReference type="EMBL" id="AP023359">
    <property type="protein sequence ID" value="BCJ68119.1"/>
    <property type="molecule type" value="Genomic_DNA"/>
</dbReference>
<dbReference type="Pfam" id="PF00528">
    <property type="entry name" value="BPD_transp_1"/>
    <property type="match status" value="1"/>
</dbReference>
<dbReference type="KEGG" id="pry:Prubr_51400"/>
<evidence type="ECO:0000256" key="1">
    <source>
        <dbReference type="ARBA" id="ARBA00004651"/>
    </source>
</evidence>
<dbReference type="PANTHER" id="PTHR30151">
    <property type="entry name" value="ALKANE SULFONATE ABC TRANSPORTER-RELATED, MEMBRANE SUBUNIT"/>
    <property type="match status" value="1"/>
</dbReference>
<keyword evidence="5 7" id="KW-1133">Transmembrane helix</keyword>
<feature type="transmembrane region" description="Helical" evidence="7">
    <location>
        <begin position="135"/>
        <end position="157"/>
    </location>
</feature>
<keyword evidence="6 7" id="KW-0472">Membrane</keyword>
<keyword evidence="3" id="KW-1003">Cell membrane</keyword>
<dbReference type="InterPro" id="IPR035906">
    <property type="entry name" value="MetI-like_sf"/>
</dbReference>
<evidence type="ECO:0000313" key="9">
    <source>
        <dbReference type="EMBL" id="BCJ68119.1"/>
    </source>
</evidence>
<accession>A0A810N7H4</accession>
<dbReference type="InterPro" id="IPR000515">
    <property type="entry name" value="MetI-like"/>
</dbReference>
<dbReference type="AlphaFoldDB" id="A0A810N7H4"/>
<gene>
    <name evidence="9" type="primary">ssuC_1</name>
    <name evidence="9" type="ORF">Prubr_51400</name>
</gene>
<feature type="transmembrane region" description="Helical" evidence="7">
    <location>
        <begin position="178"/>
        <end position="205"/>
    </location>
</feature>
<feature type="transmembrane region" description="Helical" evidence="7">
    <location>
        <begin position="225"/>
        <end position="248"/>
    </location>
</feature>
<keyword evidence="10" id="KW-1185">Reference proteome</keyword>
<dbReference type="Proteomes" id="UP000680866">
    <property type="component" value="Chromosome"/>
</dbReference>
<dbReference type="PANTHER" id="PTHR30151:SF0">
    <property type="entry name" value="ABC TRANSPORTER PERMEASE PROTEIN MJ0413-RELATED"/>
    <property type="match status" value="1"/>
</dbReference>
<evidence type="ECO:0000259" key="8">
    <source>
        <dbReference type="Pfam" id="PF00528"/>
    </source>
</evidence>
<evidence type="ECO:0000256" key="7">
    <source>
        <dbReference type="SAM" id="Phobius"/>
    </source>
</evidence>
<comment type="subcellular location">
    <subcellularLocation>
        <location evidence="1">Cell membrane</location>
        <topology evidence="1">Multi-pass membrane protein</topology>
    </subcellularLocation>
</comment>
<feature type="transmembrane region" description="Helical" evidence="7">
    <location>
        <begin position="107"/>
        <end position="129"/>
    </location>
</feature>
<keyword evidence="4 7" id="KW-0812">Transmembrane</keyword>
<evidence type="ECO:0000256" key="3">
    <source>
        <dbReference type="ARBA" id="ARBA00022475"/>
    </source>
</evidence>
<evidence type="ECO:0000313" key="10">
    <source>
        <dbReference type="Proteomes" id="UP000680866"/>
    </source>
</evidence>
<keyword evidence="2" id="KW-0813">Transport</keyword>
<protein>
    <submittedName>
        <fullName evidence="9">Nitrate ABC transporter permease</fullName>
    </submittedName>
</protein>
<feature type="transmembrane region" description="Helical" evidence="7">
    <location>
        <begin position="73"/>
        <end position="95"/>
    </location>
</feature>
<organism evidence="9 10">
    <name type="scientific">Polymorphospora rubra</name>
    <dbReference type="NCBI Taxonomy" id="338584"/>
    <lineage>
        <taxon>Bacteria</taxon>
        <taxon>Bacillati</taxon>
        <taxon>Actinomycetota</taxon>
        <taxon>Actinomycetes</taxon>
        <taxon>Micromonosporales</taxon>
        <taxon>Micromonosporaceae</taxon>
        <taxon>Polymorphospora</taxon>
    </lineage>
</organism>
<evidence type="ECO:0000256" key="2">
    <source>
        <dbReference type="ARBA" id="ARBA00022448"/>
    </source>
</evidence>
<feature type="transmembrane region" description="Helical" evidence="7">
    <location>
        <begin position="12"/>
        <end position="37"/>
    </location>
</feature>
<feature type="domain" description="ABC transmembrane type-1" evidence="8">
    <location>
        <begin position="87"/>
        <end position="255"/>
    </location>
</feature>
<reference evidence="9" key="1">
    <citation type="submission" date="2020-08" db="EMBL/GenBank/DDBJ databases">
        <title>Whole genome shotgun sequence of Polymorphospora rubra NBRC 101157.</title>
        <authorList>
            <person name="Komaki H."/>
            <person name="Tamura T."/>
        </authorList>
    </citation>
    <scope>NUCLEOTIDE SEQUENCE</scope>
    <source>
        <strain evidence="9">NBRC 101157</strain>
    </source>
</reference>
<dbReference type="SUPFAM" id="SSF161098">
    <property type="entry name" value="MetI-like"/>
    <property type="match status" value="1"/>
</dbReference>
<dbReference type="GO" id="GO:0005886">
    <property type="term" value="C:plasma membrane"/>
    <property type="evidence" value="ECO:0007669"/>
    <property type="project" value="UniProtKB-SubCell"/>
</dbReference>
<evidence type="ECO:0000256" key="6">
    <source>
        <dbReference type="ARBA" id="ARBA00023136"/>
    </source>
</evidence>